<dbReference type="AlphaFoldDB" id="Q56YF4"/>
<comment type="pathway">
    <text evidence="3">Glycan biosynthesis; trehalose biosynthesis.</text>
</comment>
<dbReference type="Gene3D" id="3.40.50.1000">
    <property type="entry name" value="HAD superfamily/HAD-like"/>
    <property type="match status" value="1"/>
</dbReference>
<keyword evidence="3" id="KW-0378">Hydrolase</keyword>
<evidence type="ECO:0000256" key="1">
    <source>
        <dbReference type="ARBA" id="ARBA00005409"/>
    </source>
</evidence>
<evidence type="ECO:0000256" key="3">
    <source>
        <dbReference type="RuleBase" id="RU361117"/>
    </source>
</evidence>
<protein>
    <recommendedName>
        <fullName evidence="3">Trehalose 6-phosphate phosphatase</fullName>
        <ecNumber evidence="3">3.1.3.12</ecNumber>
    </recommendedName>
</protein>
<dbReference type="EMBL" id="AK221368">
    <property type="protein sequence ID" value="BAD94255.1"/>
    <property type="molecule type" value="mRNA"/>
</dbReference>
<gene>
    <name evidence="4" type="ordered locus">At4g17770</name>
</gene>
<accession>Q56YF4</accession>
<evidence type="ECO:0000313" key="4">
    <source>
        <dbReference type="EMBL" id="BAD94255.1"/>
    </source>
</evidence>
<dbReference type="GO" id="GO:0004805">
    <property type="term" value="F:trehalose-phosphatase activity"/>
    <property type="evidence" value="ECO:0007669"/>
    <property type="project" value="UniProtKB-EC"/>
</dbReference>
<dbReference type="PANTHER" id="PTHR10788">
    <property type="entry name" value="TREHALOSE-6-PHOSPHATE SYNTHASE"/>
    <property type="match status" value="1"/>
</dbReference>
<comment type="similarity">
    <text evidence="3">Belongs to the trehalose phosphatase family.</text>
</comment>
<dbReference type="InterPro" id="IPR003337">
    <property type="entry name" value="Trehalose_PPase"/>
</dbReference>
<dbReference type="InterPro" id="IPR001830">
    <property type="entry name" value="Glyco_trans_20"/>
</dbReference>
<dbReference type="InterPro" id="IPR036412">
    <property type="entry name" value="HAD-like_sf"/>
</dbReference>
<comment type="function">
    <text evidence="3">Removes the phosphate from trehalose 6-phosphate to produce free trehalose.</text>
</comment>
<name>Q56YF4_ARATH</name>
<dbReference type="GO" id="GO:0005992">
    <property type="term" value="P:trehalose biosynthetic process"/>
    <property type="evidence" value="ECO:0007669"/>
    <property type="project" value="UniProtKB-UniPathway"/>
</dbReference>
<dbReference type="UniPathway" id="UPA00299"/>
<proteinExistence type="evidence at transcript level"/>
<comment type="catalytic activity">
    <reaction evidence="3">
        <text>alpha,alpha-trehalose 6-phosphate + H2O = alpha,alpha-trehalose + phosphate</text>
        <dbReference type="Rhea" id="RHEA:23420"/>
        <dbReference type="ChEBI" id="CHEBI:15377"/>
        <dbReference type="ChEBI" id="CHEBI:16551"/>
        <dbReference type="ChEBI" id="CHEBI:43474"/>
        <dbReference type="ChEBI" id="CHEBI:58429"/>
        <dbReference type="EC" id="3.1.3.12"/>
    </reaction>
</comment>
<reference evidence="4" key="1">
    <citation type="submission" date="2005-03" db="EMBL/GenBank/DDBJ databases">
        <title>Large-scale analysis of RIKEN Arabidopsis full-length (RAFL) cDNAs.</title>
        <authorList>
            <person name="Totoki Y."/>
            <person name="Seki M."/>
            <person name="Ishida J."/>
            <person name="Nakajima M."/>
            <person name="Enju A."/>
            <person name="Kamiya A."/>
            <person name="Narusaka M."/>
            <person name="Shin-i T."/>
            <person name="Nakagawa M."/>
            <person name="Sakamoto N."/>
            <person name="Oishi K."/>
            <person name="Kohara Y."/>
            <person name="Kobayashi M."/>
            <person name="Toyoda A."/>
            <person name="Sakaki Y."/>
            <person name="Sakurai T."/>
            <person name="Iida K."/>
            <person name="Akiyama K."/>
            <person name="Satou M."/>
            <person name="Toyoda T."/>
            <person name="Konagaya A."/>
            <person name="Carninci P."/>
            <person name="Kawai J."/>
            <person name="Hayashizaki Y."/>
            <person name="Shinozaki K."/>
        </authorList>
    </citation>
    <scope>NUCLEOTIDE SEQUENCE</scope>
</reference>
<organism evidence="4">
    <name type="scientific">Arabidopsis thaliana</name>
    <name type="common">Mouse-ear cress</name>
    <dbReference type="NCBI Taxonomy" id="3702"/>
    <lineage>
        <taxon>Eukaryota</taxon>
        <taxon>Viridiplantae</taxon>
        <taxon>Streptophyta</taxon>
        <taxon>Embryophyta</taxon>
        <taxon>Tracheophyta</taxon>
        <taxon>Spermatophyta</taxon>
        <taxon>Magnoliopsida</taxon>
        <taxon>eudicotyledons</taxon>
        <taxon>Gunneridae</taxon>
        <taxon>Pentapetalae</taxon>
        <taxon>rosids</taxon>
        <taxon>malvids</taxon>
        <taxon>Brassicales</taxon>
        <taxon>Brassicaceae</taxon>
        <taxon>Camelineae</taxon>
        <taxon>Arabidopsis</taxon>
    </lineage>
</organism>
<dbReference type="PANTHER" id="PTHR10788:SF94">
    <property type="entry name" value="ALPHA,ALPHA-TREHALOSE-PHOSPHATE SYNTHASE [UDP-FORMING] 5"/>
    <property type="match status" value="1"/>
</dbReference>
<comment type="similarity">
    <text evidence="2">In the C-terminal section; belongs to the trehalose phosphatase family.</text>
</comment>
<dbReference type="InterPro" id="IPR023214">
    <property type="entry name" value="HAD_sf"/>
</dbReference>
<comment type="cofactor">
    <cofactor evidence="3">
        <name>a divalent metal cation</name>
        <dbReference type="ChEBI" id="CHEBI:60240"/>
    </cofactor>
</comment>
<evidence type="ECO:0000256" key="2">
    <source>
        <dbReference type="ARBA" id="ARBA00006330"/>
    </source>
</evidence>
<dbReference type="FunFam" id="3.40.50.1000:FF:000052">
    <property type="entry name" value="Alpha,alpha-trehalose-phosphate synthase [UDP-forming] 6"/>
    <property type="match status" value="1"/>
</dbReference>
<dbReference type="SUPFAM" id="SSF56784">
    <property type="entry name" value="HAD-like"/>
    <property type="match status" value="1"/>
</dbReference>
<dbReference type="NCBIfam" id="TIGR00685">
    <property type="entry name" value="T6PP"/>
    <property type="match status" value="1"/>
</dbReference>
<sequence>MRLYTETTDGSTIETKETALVWNYQFADPDFGSCQAKELMEHLESVLTNDPVSVKTGQQLVEVKPQGVNKGLVAERLLTTMQEKGKLLDFILCVGDDRSDEDMFEVIMSAKDGPALSPVAEIFACTVGQKPSKAKYYLDDTAEIIRMLDGLAATDTTISDQTDSTATVPTKDLF</sequence>
<dbReference type="FunFam" id="3.30.70.1020:FF:000002">
    <property type="entry name" value="Trehalose-6-phosphate synthase 2"/>
    <property type="match status" value="1"/>
</dbReference>
<dbReference type="ExpressionAtlas" id="Q56YF4">
    <property type="expression patterns" value="baseline and differential"/>
</dbReference>
<dbReference type="EC" id="3.1.3.12" evidence="3"/>
<comment type="similarity">
    <text evidence="1">In the N-terminal section; belongs to the glycosyltransferase 20 family.</text>
</comment>
<dbReference type="Pfam" id="PF02358">
    <property type="entry name" value="Trehalose_PPase"/>
    <property type="match status" value="1"/>
</dbReference>